<reference evidence="8" key="1">
    <citation type="submission" date="2020-10" db="EMBL/GenBank/DDBJ databases">
        <authorList>
            <person name="Gilroy R."/>
        </authorList>
    </citation>
    <scope>NUCLEOTIDE SEQUENCE</scope>
    <source>
        <strain evidence="8">CHK158-818</strain>
    </source>
</reference>
<feature type="domain" description="Bacterial alpha-L-rhamnosidase N-terminal" evidence="5">
    <location>
        <begin position="175"/>
        <end position="214"/>
    </location>
</feature>
<evidence type="ECO:0000313" key="8">
    <source>
        <dbReference type="EMBL" id="HIU54909.1"/>
    </source>
</evidence>
<dbReference type="InterPro" id="IPR008902">
    <property type="entry name" value="Rhamnosid_concanavalin"/>
</dbReference>
<dbReference type="InterPro" id="IPR035396">
    <property type="entry name" value="Bac_rhamnosid6H"/>
</dbReference>
<dbReference type="Gene3D" id="2.60.120.260">
    <property type="entry name" value="Galactose-binding domain-like"/>
    <property type="match status" value="2"/>
</dbReference>
<evidence type="ECO:0000259" key="5">
    <source>
        <dbReference type="Pfam" id="PF08531"/>
    </source>
</evidence>
<dbReference type="Pfam" id="PF25788">
    <property type="entry name" value="Ig_Rha78A_N"/>
    <property type="match status" value="1"/>
</dbReference>
<dbReference type="Pfam" id="PF17389">
    <property type="entry name" value="Bac_rhamnosid6H"/>
    <property type="match status" value="1"/>
</dbReference>
<dbReference type="Proteomes" id="UP000824112">
    <property type="component" value="Unassembled WGS sequence"/>
</dbReference>
<feature type="domain" description="Alpha-L-rhamnosidase concanavalin-like" evidence="4">
    <location>
        <begin position="369"/>
        <end position="456"/>
    </location>
</feature>
<protein>
    <recommendedName>
        <fullName evidence="2">alpha-L-rhamnosidase</fullName>
        <ecNumber evidence="2">3.2.1.40</ecNumber>
    </recommendedName>
</protein>
<evidence type="ECO:0000256" key="3">
    <source>
        <dbReference type="ARBA" id="ARBA00022801"/>
    </source>
</evidence>
<dbReference type="InterPro" id="IPR012341">
    <property type="entry name" value="6hp_glycosidase-like_sf"/>
</dbReference>
<dbReference type="PANTHER" id="PTHR33307:SF6">
    <property type="entry name" value="ALPHA-RHAMNOSIDASE (EUROFUNG)-RELATED"/>
    <property type="match status" value="1"/>
</dbReference>
<proteinExistence type="predicted"/>
<dbReference type="PANTHER" id="PTHR33307">
    <property type="entry name" value="ALPHA-RHAMNOSIDASE (EUROFUNG)"/>
    <property type="match status" value="1"/>
</dbReference>
<comment type="caution">
    <text evidence="8">The sequence shown here is derived from an EMBL/GenBank/DDBJ whole genome shotgun (WGS) entry which is preliminary data.</text>
</comment>
<gene>
    <name evidence="8" type="ORF">IAB03_03760</name>
</gene>
<evidence type="ECO:0000256" key="2">
    <source>
        <dbReference type="ARBA" id="ARBA00012652"/>
    </source>
</evidence>
<dbReference type="Gene3D" id="2.60.420.10">
    <property type="entry name" value="Maltose phosphorylase, domain 3"/>
    <property type="match status" value="1"/>
</dbReference>
<evidence type="ECO:0000259" key="6">
    <source>
        <dbReference type="Pfam" id="PF17389"/>
    </source>
</evidence>
<evidence type="ECO:0000259" key="4">
    <source>
        <dbReference type="Pfam" id="PF05592"/>
    </source>
</evidence>
<dbReference type="EC" id="3.2.1.40" evidence="2"/>
<dbReference type="PIRSF" id="PIRSF010631">
    <property type="entry name" value="A-rhamnsds"/>
    <property type="match status" value="1"/>
</dbReference>
<dbReference type="Gene3D" id="2.60.40.10">
    <property type="entry name" value="Immunoglobulins"/>
    <property type="match status" value="1"/>
</dbReference>
<dbReference type="Pfam" id="PF17390">
    <property type="entry name" value="Bac_rhamnosid_C"/>
    <property type="match status" value="1"/>
</dbReference>
<dbReference type="Pfam" id="PF05592">
    <property type="entry name" value="Bac_rhamnosid"/>
    <property type="match status" value="1"/>
</dbReference>
<dbReference type="Pfam" id="PF08531">
    <property type="entry name" value="Bac_rhamnosid_N"/>
    <property type="match status" value="2"/>
</dbReference>
<dbReference type="GO" id="GO:0005975">
    <property type="term" value="P:carbohydrate metabolic process"/>
    <property type="evidence" value="ECO:0007669"/>
    <property type="project" value="InterPro"/>
</dbReference>
<dbReference type="Gene3D" id="1.50.10.10">
    <property type="match status" value="1"/>
</dbReference>
<dbReference type="EMBL" id="DVNA01000088">
    <property type="protein sequence ID" value="HIU54909.1"/>
    <property type="molecule type" value="Genomic_DNA"/>
</dbReference>
<dbReference type="InterPro" id="IPR035398">
    <property type="entry name" value="Bac_rhamnosid_C"/>
</dbReference>
<dbReference type="InterPro" id="IPR016007">
    <property type="entry name" value="Alpha_rhamnosid"/>
</dbReference>
<evidence type="ECO:0000259" key="7">
    <source>
        <dbReference type="Pfam" id="PF17390"/>
    </source>
</evidence>
<evidence type="ECO:0000256" key="1">
    <source>
        <dbReference type="ARBA" id="ARBA00001445"/>
    </source>
</evidence>
<keyword evidence="3 8" id="KW-0378">Hydrolase</keyword>
<feature type="domain" description="Alpha-L-rhamnosidase six-hairpin glycosidase" evidence="6">
    <location>
        <begin position="461"/>
        <end position="794"/>
    </location>
</feature>
<dbReference type="SUPFAM" id="SSF48208">
    <property type="entry name" value="Six-hairpin glycosidases"/>
    <property type="match status" value="1"/>
</dbReference>
<feature type="domain" description="Alpha-L-rhamnosidase C-terminal" evidence="7">
    <location>
        <begin position="799"/>
        <end position="870"/>
    </location>
</feature>
<sequence length="907" mass="102266">MIAFCAIPGVVKADGKSMIKPIRLTCEYMENPPVIDRLNPRLSWINQLTDIGVRGEKQTAWQIRVASSKDLLFADKADLWDSGKVKSDQSNLIAYKGKELSSRQECWWQVRVWDAKGDVSAWSRPAYWGMGLLQPSDWKAKWIGAPWQGEEARYQLPDPTPVPAPLMRKDFTINKEIASAKAFVTGLGYFELYLNGQKVGEDVLSPNQTNYTERPDLDKTGIPVDDKFRAYRVLYMCYDLTDLLKPGKNTVGCILGNGFYNPFIHWTRGYGSPRFLGQIEITYTDGSKETVVSDESWQAHRSAIVSDGVYFGEIYDARLEIPHWATPECDTKDWQNVVLRKAPKGILSAQMGLPDRVMEEHKPVSIVLLKDGTYEVDFGEEISGWLRLDGIQGDAGETIEIKYLSESPNGTNKYTLKGTGSESYAARFTWFVFRKVQIKNWKGSISADNLTAEAVYSNVETTGKFECSNPLFNRINQIWQRSQKDNMHGGVASDCPHRERSAYTGDGQVSCNTVMHNFDAAAFYTKWIQDIWDAQNTENGYVPNGAPWQPGCGGGVPWGAAMNIMPWEFYLHYGDRDMLERNYTAMKEQVRYMQMWQTPEGTMLSKMPFGKDPVYWMNLGEWCPPYKFPSDELVHTYFMWRCMDLTAKTAKALGNKDDEAVYLDLAAKVKDAFHQKFYDAANATYGGFGSNVFALHMGVPDDCKEAVVNTLKKEIEENNGHLNTGIFATQLLFEVLTDNGLNRLAYGAMNKRDFPSFGHWIAQGATTTWEQWDGGNSRNHPMFGGGLVWFYRKVAGMTIDPEQPGYKHIVIKPVATDSLSFASYAVRTPYGEASVGWKKEKGRFCLNTEVPVGSTATVYLPAQKDSQLTESGLSVRKARKVKYKGTRDGFAVFEIPSGTYSFEAKDN</sequence>
<evidence type="ECO:0000313" key="9">
    <source>
        <dbReference type="Proteomes" id="UP000824112"/>
    </source>
</evidence>
<dbReference type="InterPro" id="IPR008928">
    <property type="entry name" value="6-hairpin_glycosidase_sf"/>
</dbReference>
<dbReference type="GO" id="GO:0030596">
    <property type="term" value="F:alpha-L-rhamnosidase activity"/>
    <property type="evidence" value="ECO:0007669"/>
    <property type="project" value="UniProtKB-EC"/>
</dbReference>
<organism evidence="8 9">
    <name type="scientific">Candidatus Gallibacteroides avistercoris</name>
    <dbReference type="NCBI Taxonomy" id="2840833"/>
    <lineage>
        <taxon>Bacteria</taxon>
        <taxon>Pseudomonadati</taxon>
        <taxon>Bacteroidota</taxon>
        <taxon>Bacteroidia</taxon>
        <taxon>Bacteroidales</taxon>
        <taxon>Bacteroidaceae</taxon>
        <taxon>Bacteroidaceae incertae sedis</taxon>
        <taxon>Candidatus Gallibacteroides</taxon>
    </lineage>
</organism>
<dbReference type="AlphaFoldDB" id="A0A9D1M765"/>
<dbReference type="InterPro" id="IPR013783">
    <property type="entry name" value="Ig-like_fold"/>
</dbReference>
<reference evidence="8" key="2">
    <citation type="journal article" date="2021" name="PeerJ">
        <title>Extensive microbial diversity within the chicken gut microbiome revealed by metagenomics and culture.</title>
        <authorList>
            <person name="Gilroy R."/>
            <person name="Ravi A."/>
            <person name="Getino M."/>
            <person name="Pursley I."/>
            <person name="Horton D.L."/>
            <person name="Alikhan N.F."/>
            <person name="Baker D."/>
            <person name="Gharbi K."/>
            <person name="Hall N."/>
            <person name="Watson M."/>
            <person name="Adriaenssens E.M."/>
            <person name="Foster-Nyarko E."/>
            <person name="Jarju S."/>
            <person name="Secka A."/>
            <person name="Antonio M."/>
            <person name="Oren A."/>
            <person name="Chaudhuri R.R."/>
            <person name="La Ragione R."/>
            <person name="Hildebrand F."/>
            <person name="Pallen M.J."/>
        </authorList>
    </citation>
    <scope>NUCLEOTIDE SEQUENCE</scope>
    <source>
        <strain evidence="8">CHK158-818</strain>
    </source>
</reference>
<feature type="domain" description="Bacterial alpha-L-rhamnosidase N-terminal" evidence="5">
    <location>
        <begin position="231"/>
        <end position="358"/>
    </location>
</feature>
<name>A0A9D1M765_9BACT</name>
<dbReference type="InterPro" id="IPR013737">
    <property type="entry name" value="Bac_rhamnosid_N"/>
</dbReference>
<accession>A0A9D1M765</accession>
<comment type="catalytic activity">
    <reaction evidence="1">
        <text>Hydrolysis of terminal non-reducing alpha-L-rhamnose residues in alpha-L-rhamnosides.</text>
        <dbReference type="EC" id="3.2.1.40"/>
    </reaction>
</comment>